<dbReference type="GO" id="GO:0015031">
    <property type="term" value="P:protein transport"/>
    <property type="evidence" value="ECO:0007669"/>
    <property type="project" value="InterPro"/>
</dbReference>
<dbReference type="Pfam" id="PF25994">
    <property type="entry name" value="HH_AprE"/>
    <property type="match status" value="1"/>
</dbReference>
<evidence type="ECO:0000256" key="9">
    <source>
        <dbReference type="RuleBase" id="RU365093"/>
    </source>
</evidence>
<evidence type="ECO:0000256" key="8">
    <source>
        <dbReference type="ARBA" id="ARBA00023136"/>
    </source>
</evidence>
<sequence>MKNQLINKLSSKTQPSEVTDVVATEDVIELNTDASGYSRLGWLIVLVGVIGFIVWASFAPLDQGVPLSGNVIAASNRKVVQAPSAATVDEILVKDGDVVKAGQVLMRMNKVAAFSALEMARAQTYSAVASLARLEAERDNLSAVVFPASLLKDKNDPRAASLIATQQQLFNARRSSMQSELRAIDENIEGLKIQVNGLKESMVTKKQQMGFLKEQVESLRELAKDGYIARNRLLDVERQYSQTLGSIAEDNGSIGKMQSQIAELGLRKVQRQQEYQKEIRAMLSDTQKEVDALRARTMALERDYENVEVKAPVDGEIVSSSIYTVGAIVPSGFKLMEVVPAKDSLIVEGMLPVNLIDKVHKDLKVELIFSAFNAKTTPKIHGYVLHVAADRSIDEKTGTPYYKVLAGVTKEGMRALEEFQIRPGMPVQMVVITGERTMMNYLLGPIHTRAAAAMKEE</sequence>
<evidence type="ECO:0000259" key="11">
    <source>
        <dbReference type="Pfam" id="PF25994"/>
    </source>
</evidence>
<feature type="domain" description="AprE-like beta-barrel" evidence="12">
    <location>
        <begin position="345"/>
        <end position="434"/>
    </location>
</feature>
<dbReference type="InterPro" id="IPR010129">
    <property type="entry name" value="T1SS_HlyD"/>
</dbReference>
<name>A0A941IG72_9BURK</name>
<keyword evidence="7 9" id="KW-1133">Transmembrane helix</keyword>
<dbReference type="PRINTS" id="PR01490">
    <property type="entry name" value="RTXTOXIND"/>
</dbReference>
<feature type="coiled-coil region" evidence="10">
    <location>
        <begin position="276"/>
        <end position="310"/>
    </location>
</feature>
<evidence type="ECO:0000256" key="5">
    <source>
        <dbReference type="ARBA" id="ARBA00022519"/>
    </source>
</evidence>
<evidence type="ECO:0000256" key="4">
    <source>
        <dbReference type="ARBA" id="ARBA00022475"/>
    </source>
</evidence>
<keyword evidence="4 9" id="KW-1003">Cell membrane</keyword>
<dbReference type="InterPro" id="IPR058982">
    <property type="entry name" value="Beta-barrel_AprE"/>
</dbReference>
<evidence type="ECO:0000256" key="1">
    <source>
        <dbReference type="ARBA" id="ARBA00004377"/>
    </source>
</evidence>
<dbReference type="Pfam" id="PF26002">
    <property type="entry name" value="Beta-barrel_AprE"/>
    <property type="match status" value="1"/>
</dbReference>
<evidence type="ECO:0000313" key="14">
    <source>
        <dbReference type="Proteomes" id="UP000678545"/>
    </source>
</evidence>
<dbReference type="RefSeq" id="WP_212676622.1">
    <property type="nucleotide sequence ID" value="NZ_JAGSPJ010000007.1"/>
</dbReference>
<comment type="subcellular location">
    <subcellularLocation>
        <location evidence="1 9">Cell inner membrane</location>
        <topology evidence="1 9">Single-pass membrane protein</topology>
    </subcellularLocation>
</comment>
<accession>A0A941IG72</accession>
<dbReference type="InterPro" id="IPR050739">
    <property type="entry name" value="MFP"/>
</dbReference>
<feature type="transmembrane region" description="Helical" evidence="9">
    <location>
        <begin position="40"/>
        <end position="58"/>
    </location>
</feature>
<dbReference type="Proteomes" id="UP000678545">
    <property type="component" value="Unassembled WGS sequence"/>
</dbReference>
<keyword evidence="3 9" id="KW-0813">Transport</keyword>
<evidence type="ECO:0000259" key="12">
    <source>
        <dbReference type="Pfam" id="PF26002"/>
    </source>
</evidence>
<dbReference type="InterPro" id="IPR058781">
    <property type="entry name" value="HH_AprE-like"/>
</dbReference>
<keyword evidence="14" id="KW-1185">Reference proteome</keyword>
<dbReference type="PANTHER" id="PTHR30386">
    <property type="entry name" value="MEMBRANE FUSION SUBUNIT OF EMRAB-TOLC MULTIDRUG EFFLUX PUMP"/>
    <property type="match status" value="1"/>
</dbReference>
<dbReference type="GO" id="GO:0005886">
    <property type="term" value="C:plasma membrane"/>
    <property type="evidence" value="ECO:0007669"/>
    <property type="project" value="UniProtKB-SubCell"/>
</dbReference>
<keyword evidence="8 9" id="KW-0472">Membrane</keyword>
<comment type="similarity">
    <text evidence="2 9">Belongs to the membrane fusion protein (MFP) (TC 8.A.1) family.</text>
</comment>
<dbReference type="Gene3D" id="2.40.50.100">
    <property type="match status" value="1"/>
</dbReference>
<dbReference type="PANTHER" id="PTHR30386:SF17">
    <property type="entry name" value="ALKALINE PROTEASE SECRETION PROTEIN APRE"/>
    <property type="match status" value="1"/>
</dbReference>
<gene>
    <name evidence="13" type="ORF">KDM90_15905</name>
</gene>
<reference evidence="13" key="1">
    <citation type="submission" date="2021-04" db="EMBL/GenBank/DDBJ databases">
        <title>novel species isolated from subtropical streams in China.</title>
        <authorList>
            <person name="Lu H."/>
        </authorList>
    </citation>
    <scope>NUCLEOTIDE SEQUENCE</scope>
    <source>
        <strain evidence="13">FT137W</strain>
    </source>
</reference>
<dbReference type="EMBL" id="JAGSPJ010000007">
    <property type="protein sequence ID" value="MBR7801496.1"/>
    <property type="molecule type" value="Genomic_DNA"/>
</dbReference>
<feature type="domain" description="AprE-like long alpha-helical hairpin" evidence="11">
    <location>
        <begin position="116"/>
        <end position="299"/>
    </location>
</feature>
<keyword evidence="6 9" id="KW-0812">Transmembrane</keyword>
<evidence type="ECO:0000256" key="6">
    <source>
        <dbReference type="ARBA" id="ARBA00022692"/>
    </source>
</evidence>
<evidence type="ECO:0000256" key="3">
    <source>
        <dbReference type="ARBA" id="ARBA00022448"/>
    </source>
</evidence>
<evidence type="ECO:0000256" key="7">
    <source>
        <dbReference type="ARBA" id="ARBA00022989"/>
    </source>
</evidence>
<feature type="coiled-coil region" evidence="10">
    <location>
        <begin position="174"/>
        <end position="201"/>
    </location>
</feature>
<keyword evidence="5 9" id="KW-0997">Cell inner membrane</keyword>
<dbReference type="AlphaFoldDB" id="A0A941IG72"/>
<evidence type="ECO:0000313" key="13">
    <source>
        <dbReference type="EMBL" id="MBR7801496.1"/>
    </source>
</evidence>
<keyword evidence="10" id="KW-0175">Coiled coil</keyword>
<organism evidence="13 14">
    <name type="scientific">Undibacterium fentianense</name>
    <dbReference type="NCBI Taxonomy" id="2828728"/>
    <lineage>
        <taxon>Bacteria</taxon>
        <taxon>Pseudomonadati</taxon>
        <taxon>Pseudomonadota</taxon>
        <taxon>Betaproteobacteria</taxon>
        <taxon>Burkholderiales</taxon>
        <taxon>Oxalobacteraceae</taxon>
        <taxon>Undibacterium</taxon>
    </lineage>
</organism>
<evidence type="ECO:0000256" key="2">
    <source>
        <dbReference type="ARBA" id="ARBA00009477"/>
    </source>
</evidence>
<protein>
    <recommendedName>
        <fullName evidence="9">Membrane fusion protein (MFP) family protein</fullName>
    </recommendedName>
</protein>
<proteinExistence type="inferred from homology"/>
<dbReference type="Gene3D" id="2.40.30.170">
    <property type="match status" value="1"/>
</dbReference>
<evidence type="ECO:0000256" key="10">
    <source>
        <dbReference type="SAM" id="Coils"/>
    </source>
</evidence>
<comment type="caution">
    <text evidence="13">The sequence shown here is derived from an EMBL/GenBank/DDBJ whole genome shotgun (WGS) entry which is preliminary data.</text>
</comment>
<dbReference type="NCBIfam" id="TIGR01843">
    <property type="entry name" value="type_I_hlyD"/>
    <property type="match status" value="1"/>
</dbReference>